<reference evidence="2" key="1">
    <citation type="submission" date="2020-03" db="EMBL/GenBank/DDBJ databases">
        <title>Transcriptomic Profiling of the Digestive Tract of the Rat Flea, Xenopsylla cheopis, Following Blood Feeding and Infection with Yersinia pestis.</title>
        <authorList>
            <person name="Bland D.M."/>
            <person name="Martens C.A."/>
            <person name="Virtaneva K."/>
            <person name="Kanakabandi K."/>
            <person name="Long D."/>
            <person name="Rosenke R."/>
            <person name="Saturday G.A."/>
            <person name="Hoyt F.H."/>
            <person name="Bruno D.P."/>
            <person name="Ribeiro J.M.C."/>
            <person name="Hinnebusch J."/>
        </authorList>
    </citation>
    <scope>NUCLEOTIDE SEQUENCE</scope>
</reference>
<keyword evidence="1" id="KW-0812">Transmembrane</keyword>
<accession>A0A6M2E155</accession>
<organism evidence="2">
    <name type="scientific">Xenopsylla cheopis</name>
    <name type="common">Oriental rat flea</name>
    <name type="synonym">Pulex cheopis</name>
    <dbReference type="NCBI Taxonomy" id="163159"/>
    <lineage>
        <taxon>Eukaryota</taxon>
        <taxon>Metazoa</taxon>
        <taxon>Ecdysozoa</taxon>
        <taxon>Arthropoda</taxon>
        <taxon>Hexapoda</taxon>
        <taxon>Insecta</taxon>
        <taxon>Pterygota</taxon>
        <taxon>Neoptera</taxon>
        <taxon>Endopterygota</taxon>
        <taxon>Siphonaptera</taxon>
        <taxon>Pulicidae</taxon>
        <taxon>Xenopsyllinae</taxon>
        <taxon>Xenopsylla</taxon>
    </lineage>
</organism>
<evidence type="ECO:0000256" key="1">
    <source>
        <dbReference type="SAM" id="Phobius"/>
    </source>
</evidence>
<protein>
    <submittedName>
        <fullName evidence="2">Putative product</fullName>
    </submittedName>
</protein>
<dbReference type="AlphaFoldDB" id="A0A6M2E155"/>
<sequence>MFFTCCFVFSVVKTFYYFRFFGLFPACVLPLSAEVTSWFVIFGYLCDAYSFRLLYFSIFVIGHRKNSL</sequence>
<evidence type="ECO:0000313" key="2">
    <source>
        <dbReference type="EMBL" id="NOV51078.1"/>
    </source>
</evidence>
<dbReference type="EMBL" id="GIIL01007352">
    <property type="protein sequence ID" value="NOV51078.1"/>
    <property type="molecule type" value="Transcribed_RNA"/>
</dbReference>
<keyword evidence="1" id="KW-0472">Membrane</keyword>
<proteinExistence type="predicted"/>
<keyword evidence="1" id="KW-1133">Transmembrane helix</keyword>
<feature type="transmembrane region" description="Helical" evidence="1">
    <location>
        <begin position="38"/>
        <end position="62"/>
    </location>
</feature>
<name>A0A6M2E155_XENCH</name>